<evidence type="ECO:0000256" key="6">
    <source>
        <dbReference type="ARBA" id="ARBA00022679"/>
    </source>
</evidence>
<dbReference type="PANTHER" id="PTHR22976">
    <property type="entry name" value="BIOTIN SYNTHASE"/>
    <property type="match status" value="1"/>
</dbReference>
<dbReference type="InterPro" id="IPR007197">
    <property type="entry name" value="rSAM"/>
</dbReference>
<keyword evidence="8 16" id="KW-0001">2Fe-2S</keyword>
<comment type="similarity">
    <text evidence="2 16">Belongs to the radical SAM superfamily. Biotin synthase family.</text>
</comment>
<dbReference type="SFLD" id="SFLDG01060">
    <property type="entry name" value="BATS_domain_containing"/>
    <property type="match status" value="1"/>
</dbReference>
<keyword evidence="10 16" id="KW-0093">Biotin biosynthesis</keyword>
<keyword evidence="9 16" id="KW-0479">Metal-binding</keyword>
<evidence type="ECO:0000256" key="14">
    <source>
        <dbReference type="ARBA" id="ARBA00057568"/>
    </source>
</evidence>
<evidence type="ECO:0000256" key="17">
    <source>
        <dbReference type="PIRSR" id="PIRSR001619-1"/>
    </source>
</evidence>
<evidence type="ECO:0000256" key="13">
    <source>
        <dbReference type="ARBA" id="ARBA00051157"/>
    </source>
</evidence>
<evidence type="ECO:0000256" key="9">
    <source>
        <dbReference type="ARBA" id="ARBA00022723"/>
    </source>
</evidence>
<dbReference type="GO" id="GO:0051537">
    <property type="term" value="F:2 iron, 2 sulfur cluster binding"/>
    <property type="evidence" value="ECO:0007669"/>
    <property type="project" value="UniProtKB-KW"/>
</dbReference>
<dbReference type="NCBIfam" id="TIGR00433">
    <property type="entry name" value="bioB"/>
    <property type="match status" value="1"/>
</dbReference>
<feature type="binding site" evidence="16 17">
    <location>
        <position position="66"/>
    </location>
    <ligand>
        <name>[4Fe-4S] cluster</name>
        <dbReference type="ChEBI" id="CHEBI:49883"/>
        <note>4Fe-4S-S-AdoMet</note>
    </ligand>
</feature>
<dbReference type="InterPro" id="IPR010722">
    <property type="entry name" value="BATS_dom"/>
</dbReference>
<dbReference type="OrthoDB" id="9786826at2"/>
<keyword evidence="12 16" id="KW-0411">Iron-sulfur</keyword>
<dbReference type="InterPro" id="IPR013785">
    <property type="entry name" value="Aldolase_TIM"/>
</dbReference>
<dbReference type="PIRSF" id="PIRSF001619">
    <property type="entry name" value="Biotin_synth"/>
    <property type="match status" value="1"/>
</dbReference>
<dbReference type="Pfam" id="PF04055">
    <property type="entry name" value="Radical_SAM"/>
    <property type="match status" value="1"/>
</dbReference>
<keyword evidence="11 16" id="KW-0408">Iron</keyword>
<dbReference type="InterPro" id="IPR006638">
    <property type="entry name" value="Elp3/MiaA/NifB-like_rSAM"/>
</dbReference>
<feature type="binding site" evidence="16 17">
    <location>
        <position position="272"/>
    </location>
    <ligand>
        <name>[2Fe-2S] cluster</name>
        <dbReference type="ChEBI" id="CHEBI:190135"/>
    </ligand>
</feature>
<sequence length="322" mass="36103">MKGNVSLKQLAIKVLEGYEIQYEEAIALSMIEDIDALLGWANTIREKYNGKKVDLCSIMNAKSGKCTEDCKFCAQSAHYKTDAPVFSLINEDEILKRAKENEANGVHRFSLVTSGKRIRDKDLDQILNTYKTLKEKTRLELCASFGLLTYQQALKIKKAGILTYHHNLETSKNYFQKICTTHTYEDRINTIKNALKAGLDVCCGGIFGIGELMEDRIQMVFEIKKLGIQSIPINILMPINGTPLEKQPPLDTMEILKTIGIIRFIMPSGVIRYGGGRKILQEHQKTGWHSGVNGALVGNYLTTIGNTIAEDIKMIKEQGLEV</sequence>
<evidence type="ECO:0000256" key="15">
    <source>
        <dbReference type="ARBA" id="ARBA00070199"/>
    </source>
</evidence>
<dbReference type="SFLD" id="SFLDS00029">
    <property type="entry name" value="Radical_SAM"/>
    <property type="match status" value="1"/>
</dbReference>
<comment type="cofactor">
    <cofactor evidence="16">
        <name>[2Fe-2S] cluster</name>
        <dbReference type="ChEBI" id="CHEBI:190135"/>
    </cofactor>
    <text evidence="16">Binds 1 [2Fe-2S] cluster. The cluster is coordinated with 3 cysteines and 1 arginine.</text>
</comment>
<protein>
    <recommendedName>
        <fullName evidence="15 16">Biotin synthase</fullName>
        <ecNumber evidence="4 16">2.8.1.6</ecNumber>
    </recommendedName>
</protein>
<keyword evidence="5 16" id="KW-0004">4Fe-4S</keyword>
<evidence type="ECO:0000256" key="2">
    <source>
        <dbReference type="ARBA" id="ARBA00010765"/>
    </source>
</evidence>
<evidence type="ECO:0000256" key="7">
    <source>
        <dbReference type="ARBA" id="ARBA00022691"/>
    </source>
</evidence>
<comment type="caution">
    <text evidence="19">The sequence shown here is derived from an EMBL/GenBank/DDBJ whole genome shotgun (WGS) entry which is preliminary data.</text>
</comment>
<evidence type="ECO:0000256" key="16">
    <source>
        <dbReference type="HAMAP-Rule" id="MF_01694"/>
    </source>
</evidence>
<evidence type="ECO:0000256" key="12">
    <source>
        <dbReference type="ARBA" id="ARBA00023014"/>
    </source>
</evidence>
<feature type="binding site" evidence="16 17">
    <location>
        <position position="110"/>
    </location>
    <ligand>
        <name>[2Fe-2S] cluster</name>
        <dbReference type="ChEBI" id="CHEBI:190135"/>
    </ligand>
</feature>
<dbReference type="HAMAP" id="MF_01694">
    <property type="entry name" value="BioB"/>
    <property type="match status" value="1"/>
</dbReference>
<dbReference type="AlphaFoldDB" id="A0A4R1MKV2"/>
<evidence type="ECO:0000256" key="10">
    <source>
        <dbReference type="ARBA" id="ARBA00022756"/>
    </source>
</evidence>
<keyword evidence="20" id="KW-1185">Reference proteome</keyword>
<evidence type="ECO:0000256" key="1">
    <source>
        <dbReference type="ARBA" id="ARBA00004942"/>
    </source>
</evidence>
<evidence type="ECO:0000313" key="19">
    <source>
        <dbReference type="EMBL" id="TCK93478.1"/>
    </source>
</evidence>
<dbReference type="UniPathway" id="UPA00078">
    <property type="reaction ID" value="UER00162"/>
</dbReference>
<reference evidence="19 20" key="1">
    <citation type="submission" date="2019-03" db="EMBL/GenBank/DDBJ databases">
        <title>Genomic Encyclopedia of Type Strains, Phase IV (KMG-IV): sequencing the most valuable type-strain genomes for metagenomic binning, comparative biology and taxonomic classification.</title>
        <authorList>
            <person name="Goeker M."/>
        </authorList>
    </citation>
    <scope>NUCLEOTIDE SEQUENCE [LARGE SCALE GENOMIC DNA]</scope>
    <source>
        <strain evidence="19 20">DSM 24176</strain>
    </source>
</reference>
<comment type="function">
    <text evidence="14 16">Catalyzes the conversion of dethiobiotin (DTB) to biotin by the insertion of a sulfur atom into dethiobiotin via a radical-based mechanism.</text>
</comment>
<dbReference type="Proteomes" id="UP000294545">
    <property type="component" value="Unassembled WGS sequence"/>
</dbReference>
<keyword evidence="7 16" id="KW-0949">S-adenosyl-L-methionine</keyword>
<evidence type="ECO:0000256" key="5">
    <source>
        <dbReference type="ARBA" id="ARBA00022485"/>
    </source>
</evidence>
<dbReference type="Pfam" id="PF06968">
    <property type="entry name" value="BATS"/>
    <property type="match status" value="1"/>
</dbReference>
<dbReference type="GO" id="GO:0004076">
    <property type="term" value="F:biotin synthase activity"/>
    <property type="evidence" value="ECO:0007669"/>
    <property type="project" value="UniProtKB-UniRule"/>
</dbReference>
<comment type="catalytic activity">
    <reaction evidence="13 16">
        <text>(4R,5S)-dethiobiotin + (sulfur carrier)-SH + 2 reduced [2Fe-2S]-[ferredoxin] + 2 S-adenosyl-L-methionine = (sulfur carrier)-H + biotin + 2 5'-deoxyadenosine + 2 L-methionine + 2 oxidized [2Fe-2S]-[ferredoxin]</text>
        <dbReference type="Rhea" id="RHEA:22060"/>
        <dbReference type="Rhea" id="RHEA-COMP:10000"/>
        <dbReference type="Rhea" id="RHEA-COMP:10001"/>
        <dbReference type="Rhea" id="RHEA-COMP:14737"/>
        <dbReference type="Rhea" id="RHEA-COMP:14739"/>
        <dbReference type="ChEBI" id="CHEBI:17319"/>
        <dbReference type="ChEBI" id="CHEBI:29917"/>
        <dbReference type="ChEBI" id="CHEBI:33737"/>
        <dbReference type="ChEBI" id="CHEBI:33738"/>
        <dbReference type="ChEBI" id="CHEBI:57586"/>
        <dbReference type="ChEBI" id="CHEBI:57844"/>
        <dbReference type="ChEBI" id="CHEBI:59789"/>
        <dbReference type="ChEBI" id="CHEBI:64428"/>
        <dbReference type="ChEBI" id="CHEBI:149473"/>
        <dbReference type="EC" id="2.8.1.6"/>
    </reaction>
</comment>
<comment type="cofactor">
    <cofactor evidence="16 17">
        <name>[4Fe-4S] cluster</name>
        <dbReference type="ChEBI" id="CHEBI:49883"/>
    </cofactor>
    <text evidence="16 17">Binds 1 [4Fe-4S] cluster. The cluster is coordinated with 3 cysteines and an exchangeable S-adenosyl-L-methionine.</text>
</comment>
<feature type="domain" description="Radical SAM core" evidence="18">
    <location>
        <begin position="48"/>
        <end position="277"/>
    </location>
</feature>
<dbReference type="FunFam" id="3.20.20.70:FF:000026">
    <property type="entry name" value="Biotin synthase"/>
    <property type="match status" value="1"/>
</dbReference>
<evidence type="ECO:0000256" key="4">
    <source>
        <dbReference type="ARBA" id="ARBA00012236"/>
    </source>
</evidence>
<evidence type="ECO:0000259" key="18">
    <source>
        <dbReference type="PROSITE" id="PS51918"/>
    </source>
</evidence>
<dbReference type="GO" id="GO:0009102">
    <property type="term" value="P:biotin biosynthetic process"/>
    <property type="evidence" value="ECO:0007669"/>
    <property type="project" value="UniProtKB-UniRule"/>
</dbReference>
<dbReference type="SMART" id="SM00729">
    <property type="entry name" value="Elp3"/>
    <property type="match status" value="1"/>
</dbReference>
<feature type="binding site" evidence="16 17">
    <location>
        <position position="73"/>
    </location>
    <ligand>
        <name>[4Fe-4S] cluster</name>
        <dbReference type="ChEBI" id="CHEBI:49883"/>
        <note>4Fe-4S-S-AdoMet</note>
    </ligand>
</feature>
<name>A0A4R1MKV2_9FIRM</name>
<dbReference type="SFLD" id="SFLDG01278">
    <property type="entry name" value="biotin_synthase_like"/>
    <property type="match status" value="1"/>
</dbReference>
<comment type="cofactor">
    <cofactor evidence="17">
        <name>[2Fe-2S] cluster</name>
        <dbReference type="ChEBI" id="CHEBI:190135"/>
    </cofactor>
    <text evidence="17">Binds 1 [2Fe-2S] cluster. The cluster is coordinated with 3 cysteines and 1 arginine.</text>
</comment>
<comment type="subunit">
    <text evidence="3 16">Homodimer.</text>
</comment>
<keyword evidence="6 16" id="KW-0808">Transferase</keyword>
<dbReference type="GO" id="GO:0005506">
    <property type="term" value="F:iron ion binding"/>
    <property type="evidence" value="ECO:0007669"/>
    <property type="project" value="UniProtKB-UniRule"/>
</dbReference>
<dbReference type="EC" id="2.8.1.6" evidence="4 16"/>
<proteinExistence type="inferred from homology"/>
<dbReference type="InterPro" id="IPR002684">
    <property type="entry name" value="Biotin_synth/BioAB"/>
</dbReference>
<dbReference type="SMART" id="SM00876">
    <property type="entry name" value="BATS"/>
    <property type="match status" value="1"/>
</dbReference>
<dbReference type="RefSeq" id="WP_132282382.1">
    <property type="nucleotide sequence ID" value="NZ_SMGQ01000012.1"/>
</dbReference>
<organism evidence="19 20">
    <name type="scientific">Natranaerovirga hydrolytica</name>
    <dbReference type="NCBI Taxonomy" id="680378"/>
    <lineage>
        <taxon>Bacteria</taxon>
        <taxon>Bacillati</taxon>
        <taxon>Bacillota</taxon>
        <taxon>Clostridia</taxon>
        <taxon>Lachnospirales</taxon>
        <taxon>Natranaerovirgaceae</taxon>
        <taxon>Natranaerovirga</taxon>
    </lineage>
</organism>
<dbReference type="PANTHER" id="PTHR22976:SF2">
    <property type="entry name" value="BIOTIN SYNTHASE, MITOCHONDRIAL"/>
    <property type="match status" value="1"/>
</dbReference>
<dbReference type="SUPFAM" id="SSF102114">
    <property type="entry name" value="Radical SAM enzymes"/>
    <property type="match status" value="1"/>
</dbReference>
<dbReference type="EMBL" id="SMGQ01000012">
    <property type="protein sequence ID" value="TCK93478.1"/>
    <property type="molecule type" value="Genomic_DNA"/>
</dbReference>
<dbReference type="InterPro" id="IPR024177">
    <property type="entry name" value="Biotin_synthase"/>
</dbReference>
<dbReference type="PROSITE" id="PS51918">
    <property type="entry name" value="RADICAL_SAM"/>
    <property type="match status" value="1"/>
</dbReference>
<dbReference type="GO" id="GO:0051539">
    <property type="term" value="F:4 iron, 4 sulfur cluster binding"/>
    <property type="evidence" value="ECO:0007669"/>
    <property type="project" value="UniProtKB-KW"/>
</dbReference>
<evidence type="ECO:0000256" key="8">
    <source>
        <dbReference type="ARBA" id="ARBA00022714"/>
    </source>
</evidence>
<comment type="pathway">
    <text evidence="1 16">Cofactor biosynthesis; biotin biosynthesis; biotin from 7,8-diaminononanoate: step 2/2.</text>
</comment>
<dbReference type="InterPro" id="IPR058240">
    <property type="entry name" value="rSAM_sf"/>
</dbReference>
<feature type="binding site" evidence="16 17">
    <location>
        <position position="142"/>
    </location>
    <ligand>
        <name>[2Fe-2S] cluster</name>
        <dbReference type="ChEBI" id="CHEBI:190135"/>
    </ligand>
</feature>
<dbReference type="Gene3D" id="3.20.20.70">
    <property type="entry name" value="Aldolase class I"/>
    <property type="match status" value="1"/>
</dbReference>
<gene>
    <name evidence="16" type="primary">bioB</name>
    <name evidence="19" type="ORF">EDC19_1671</name>
</gene>
<evidence type="ECO:0000256" key="3">
    <source>
        <dbReference type="ARBA" id="ARBA00011738"/>
    </source>
</evidence>
<dbReference type="CDD" id="cd01335">
    <property type="entry name" value="Radical_SAM"/>
    <property type="match status" value="1"/>
</dbReference>
<feature type="binding site" evidence="16 17">
    <location>
        <position position="202"/>
    </location>
    <ligand>
        <name>[2Fe-2S] cluster</name>
        <dbReference type="ChEBI" id="CHEBI:190135"/>
    </ligand>
</feature>
<feature type="binding site" evidence="16 17">
    <location>
        <position position="70"/>
    </location>
    <ligand>
        <name>[4Fe-4S] cluster</name>
        <dbReference type="ChEBI" id="CHEBI:49883"/>
        <note>4Fe-4S-S-AdoMet</note>
    </ligand>
</feature>
<evidence type="ECO:0000256" key="11">
    <source>
        <dbReference type="ARBA" id="ARBA00023004"/>
    </source>
</evidence>
<evidence type="ECO:0000313" key="20">
    <source>
        <dbReference type="Proteomes" id="UP000294545"/>
    </source>
</evidence>
<accession>A0A4R1MKV2</accession>